<comment type="function">
    <text evidence="2">Transfers an acetyl group from acetyl-CoA to L-homoserine, forming acetyl-L-homoserine.</text>
</comment>
<feature type="binding site" evidence="2">
    <location>
        <position position="365"/>
    </location>
    <ligand>
        <name>substrate</name>
    </ligand>
</feature>
<evidence type="ECO:0000256" key="2">
    <source>
        <dbReference type="HAMAP-Rule" id="MF_00296"/>
    </source>
</evidence>
<comment type="subunit">
    <text evidence="2">Homodimer.</text>
</comment>
<dbReference type="PANTHER" id="PTHR32268:SF11">
    <property type="entry name" value="HOMOSERINE O-ACETYLTRANSFERASE"/>
    <property type="match status" value="1"/>
</dbReference>
<dbReference type="SUPFAM" id="SSF53474">
    <property type="entry name" value="alpha/beta-Hydrolases"/>
    <property type="match status" value="1"/>
</dbReference>
<comment type="pathway">
    <text evidence="2">Amino-acid biosynthesis; L-methionine biosynthesis via de novo pathway; O-acetyl-L-homoserine from L-homoserine: step 1/1.</text>
</comment>
<dbReference type="Pfam" id="PF00561">
    <property type="entry name" value="Abhydrolase_1"/>
    <property type="match status" value="1"/>
</dbReference>
<dbReference type="RefSeq" id="WP_148590823.1">
    <property type="nucleotide sequence ID" value="NZ_CP042997.1"/>
</dbReference>
<evidence type="ECO:0000259" key="4">
    <source>
        <dbReference type="Pfam" id="PF00561"/>
    </source>
</evidence>
<feature type="active site" evidence="2 3">
    <location>
        <position position="331"/>
    </location>
</feature>
<comment type="caution">
    <text evidence="2">Lacks conserved residue(s) required for the propagation of feature annotation.</text>
</comment>
<protein>
    <recommendedName>
        <fullName evidence="2">Homoserine O-acetyltransferase</fullName>
        <shortName evidence="2">HAT</shortName>
        <ecNumber evidence="2">2.3.1.31</ecNumber>
    </recommendedName>
    <alternativeName>
        <fullName evidence="2">Homoserine transacetylase</fullName>
        <shortName evidence="2">HTA</shortName>
    </alternativeName>
</protein>
<evidence type="ECO:0000256" key="1">
    <source>
        <dbReference type="ARBA" id="ARBA00022679"/>
    </source>
</evidence>
<dbReference type="Gene3D" id="3.40.50.1820">
    <property type="entry name" value="alpha/beta hydrolase"/>
    <property type="match status" value="1"/>
</dbReference>
<accession>A0A5B9VVL7</accession>
<feature type="active site" description="Nucleophile" evidence="2 3">
    <location>
        <position position="164"/>
    </location>
</feature>
<comment type="catalytic activity">
    <reaction evidence="2">
        <text>L-homoserine + acetyl-CoA = O-acetyl-L-homoserine + CoA</text>
        <dbReference type="Rhea" id="RHEA:13701"/>
        <dbReference type="ChEBI" id="CHEBI:57287"/>
        <dbReference type="ChEBI" id="CHEBI:57288"/>
        <dbReference type="ChEBI" id="CHEBI:57476"/>
        <dbReference type="ChEBI" id="CHEBI:57716"/>
        <dbReference type="EC" id="2.3.1.31"/>
    </reaction>
</comment>
<sequence length="395" mass="44262">MNDSIGETRTQFFEYNDPAHPLLLRVGPPLPAFTLAYEVYGEMNADRSNVILLYHAMTGNQHAAGFNPEVPGLDGRWTEENHEGWWDGFIGPGKALDTDRFCVVCANYLGGCYGSTGPATAHPATGRPWGPSFPVLRMSDIVDSQMKLLDHLGVQRLHAVVGASIGGFLALLTSARYPGRVRIVLPIGTGVETSIYQRIINFEQVNAVESDPNFRGGDYYDGAPPDQGLALARRIAHKTFVSLDTLRERARTELVSTKPPYGWYEMNHPVESYMLHQGKKFVRRFDANSYLRILDAWQWFDLVSEAGATSFKDLFSRCRHQEFLVFSIDSDLSFPPRDQAKLVRLLKRAGVPVMWITVHSEKGHDAFLLEPRSFAPHIHQLLEDTRTPATVFPSS</sequence>
<dbReference type="NCBIfam" id="NF001209">
    <property type="entry name" value="PRK00175.1"/>
    <property type="match status" value="1"/>
</dbReference>
<feature type="domain" description="AB hydrolase-1" evidence="4">
    <location>
        <begin position="82"/>
        <end position="348"/>
    </location>
</feature>
<comment type="subcellular location">
    <subcellularLocation>
        <location evidence="2">Cytoplasm</location>
    </subcellularLocation>
</comment>
<dbReference type="NCBIfam" id="TIGR01392">
    <property type="entry name" value="homoserO_Ac_trn"/>
    <property type="match status" value="1"/>
</dbReference>
<evidence type="ECO:0000256" key="3">
    <source>
        <dbReference type="PIRSR" id="PIRSR000443-1"/>
    </source>
</evidence>
<reference evidence="5 6" key="1">
    <citation type="submission" date="2019-08" db="EMBL/GenBank/DDBJ databases">
        <title>Deep-cultivation of Planctomycetes and their phenomic and genomic characterization uncovers novel biology.</title>
        <authorList>
            <person name="Wiegand S."/>
            <person name="Jogler M."/>
            <person name="Boedeker C."/>
            <person name="Pinto D."/>
            <person name="Vollmers J."/>
            <person name="Rivas-Marin E."/>
            <person name="Kohn T."/>
            <person name="Peeters S.H."/>
            <person name="Heuer A."/>
            <person name="Rast P."/>
            <person name="Oberbeckmann S."/>
            <person name="Bunk B."/>
            <person name="Jeske O."/>
            <person name="Meyerdierks A."/>
            <person name="Storesund J.E."/>
            <person name="Kallscheuer N."/>
            <person name="Luecker S."/>
            <person name="Lage O.M."/>
            <person name="Pohl T."/>
            <person name="Merkel B.J."/>
            <person name="Hornburger P."/>
            <person name="Mueller R.-W."/>
            <person name="Bruemmer F."/>
            <person name="Labrenz M."/>
            <person name="Spormann A.M."/>
            <person name="Op den Camp H."/>
            <person name="Overmann J."/>
            <person name="Amann R."/>
            <person name="Jetten M.S.M."/>
            <person name="Mascher T."/>
            <person name="Medema M.H."/>
            <person name="Devos D.P."/>
            <person name="Kaster A.-K."/>
            <person name="Ovreas L."/>
            <person name="Rohde M."/>
            <person name="Galperin M.Y."/>
            <person name="Jogler C."/>
        </authorList>
    </citation>
    <scope>NUCLEOTIDE SEQUENCE [LARGE SCALE GENOMIC DNA]</scope>
    <source>
        <strain evidence="5 6">OJF2</strain>
    </source>
</reference>
<keyword evidence="6" id="KW-1185">Reference proteome</keyword>
<organism evidence="5 6">
    <name type="scientific">Aquisphaera giovannonii</name>
    <dbReference type="NCBI Taxonomy" id="406548"/>
    <lineage>
        <taxon>Bacteria</taxon>
        <taxon>Pseudomonadati</taxon>
        <taxon>Planctomycetota</taxon>
        <taxon>Planctomycetia</taxon>
        <taxon>Isosphaerales</taxon>
        <taxon>Isosphaeraceae</taxon>
        <taxon>Aquisphaera</taxon>
    </lineage>
</organism>
<feature type="active site" evidence="2 3">
    <location>
        <position position="364"/>
    </location>
</feature>
<dbReference type="PANTHER" id="PTHR32268">
    <property type="entry name" value="HOMOSERINE O-ACETYLTRANSFERASE"/>
    <property type="match status" value="1"/>
</dbReference>
<dbReference type="KEGG" id="agv:OJF2_04440"/>
<keyword evidence="2" id="KW-0963">Cytoplasm</keyword>
<dbReference type="Proteomes" id="UP000324233">
    <property type="component" value="Chromosome"/>
</dbReference>
<keyword evidence="2" id="KW-0486">Methionine biosynthesis</keyword>
<proteinExistence type="inferred from homology"/>
<dbReference type="InterPro" id="IPR008220">
    <property type="entry name" value="HAT_MetX-like"/>
</dbReference>
<dbReference type="EMBL" id="CP042997">
    <property type="protein sequence ID" value="QEH31977.1"/>
    <property type="molecule type" value="Genomic_DNA"/>
</dbReference>
<gene>
    <name evidence="5" type="primary">metX_1</name>
    <name evidence="2" type="synonym">metXA</name>
    <name evidence="5" type="ORF">OJF2_04440</name>
</gene>
<dbReference type="OrthoDB" id="9800754at2"/>
<feature type="binding site" evidence="2">
    <location>
        <position position="233"/>
    </location>
    <ligand>
        <name>substrate</name>
    </ligand>
</feature>
<dbReference type="AlphaFoldDB" id="A0A5B9VVL7"/>
<name>A0A5B9VVL7_9BACT</name>
<keyword evidence="1 2" id="KW-0808">Transferase</keyword>
<dbReference type="Gene3D" id="1.10.1740.110">
    <property type="match status" value="1"/>
</dbReference>
<dbReference type="EC" id="2.3.1.31" evidence="2"/>
<dbReference type="PIRSF" id="PIRSF000443">
    <property type="entry name" value="Homoser_Ac_trans"/>
    <property type="match status" value="1"/>
</dbReference>
<keyword evidence="2" id="KW-0028">Amino-acid biosynthesis</keyword>
<dbReference type="GO" id="GO:0005737">
    <property type="term" value="C:cytoplasm"/>
    <property type="evidence" value="ECO:0007669"/>
    <property type="project" value="UniProtKB-SubCell"/>
</dbReference>
<dbReference type="GO" id="GO:0009092">
    <property type="term" value="P:homoserine metabolic process"/>
    <property type="evidence" value="ECO:0007669"/>
    <property type="project" value="TreeGrafter"/>
</dbReference>
<dbReference type="InterPro" id="IPR000073">
    <property type="entry name" value="AB_hydrolase_1"/>
</dbReference>
<dbReference type="GO" id="GO:0009086">
    <property type="term" value="P:methionine biosynthetic process"/>
    <property type="evidence" value="ECO:0007669"/>
    <property type="project" value="UniProtKB-UniRule"/>
</dbReference>
<dbReference type="UniPathway" id="UPA00051">
    <property type="reaction ID" value="UER00074"/>
</dbReference>
<evidence type="ECO:0000313" key="5">
    <source>
        <dbReference type="EMBL" id="QEH31977.1"/>
    </source>
</evidence>
<evidence type="ECO:0000313" key="6">
    <source>
        <dbReference type="Proteomes" id="UP000324233"/>
    </source>
</evidence>
<dbReference type="HAMAP" id="MF_00296">
    <property type="entry name" value="MetX_acyltransf"/>
    <property type="match status" value="1"/>
</dbReference>
<keyword evidence="2 5" id="KW-0012">Acyltransferase</keyword>
<dbReference type="GO" id="GO:0004414">
    <property type="term" value="F:homoserine O-acetyltransferase activity"/>
    <property type="evidence" value="ECO:0007669"/>
    <property type="project" value="UniProtKB-UniRule"/>
</dbReference>
<dbReference type="InterPro" id="IPR029058">
    <property type="entry name" value="AB_hydrolase_fold"/>
</dbReference>
<comment type="similarity">
    <text evidence="2">Belongs to the AB hydrolase superfamily. MetX family.</text>
</comment>